<reference evidence="2 3" key="1">
    <citation type="submission" date="2018-04" db="EMBL/GenBank/DDBJ databases">
        <title>Novel Campyloabacter and Helicobacter Species and Strains.</title>
        <authorList>
            <person name="Mannion A.J."/>
            <person name="Shen Z."/>
            <person name="Fox J.G."/>
        </authorList>
    </citation>
    <scope>NUCLEOTIDE SEQUENCE [LARGE SCALE GENOMIC DNA]</scope>
    <source>
        <strain evidence="2 3">MIT 04-9366</strain>
    </source>
</reference>
<evidence type="ECO:0000313" key="3">
    <source>
        <dbReference type="Proteomes" id="UP000257045"/>
    </source>
</evidence>
<dbReference type="InterPro" id="IPR016155">
    <property type="entry name" value="Mopterin_synth/thiamin_S_b"/>
</dbReference>
<gene>
    <name evidence="2" type="ORF">CQA58_04085</name>
</gene>
<dbReference type="RefSeq" id="WP_115569454.1">
    <property type="nucleotide sequence ID" value="NZ_NXLV01000005.1"/>
</dbReference>
<evidence type="ECO:0000256" key="1">
    <source>
        <dbReference type="SAM" id="Coils"/>
    </source>
</evidence>
<keyword evidence="1" id="KW-0175">Coiled coil</keyword>
<name>A0A3D8J1B8_9HELI</name>
<dbReference type="AlphaFoldDB" id="A0A3D8J1B8"/>
<keyword evidence="3" id="KW-1185">Reference proteome</keyword>
<dbReference type="OrthoDB" id="5339935at2"/>
<sequence length="75" mass="8230">MAKVKVEFLGPIGLEAKDFEVANLEELRAELQKIEALREWLKLSAVALNDEIVEDLSTPLKDGDKLVLLPPVCGG</sequence>
<accession>A0A3D8J1B8</accession>
<evidence type="ECO:0000313" key="2">
    <source>
        <dbReference type="EMBL" id="RDU70965.1"/>
    </source>
</evidence>
<dbReference type="Proteomes" id="UP000257045">
    <property type="component" value="Unassembled WGS sequence"/>
</dbReference>
<protein>
    <submittedName>
        <fullName evidence="2">Molybdopterin synthase sulfur carrier subunit</fullName>
    </submittedName>
</protein>
<dbReference type="InterPro" id="IPR003749">
    <property type="entry name" value="ThiS/MoaD-like"/>
</dbReference>
<comment type="caution">
    <text evidence="2">The sequence shown here is derived from an EMBL/GenBank/DDBJ whole genome shotgun (WGS) entry which is preliminary data.</text>
</comment>
<dbReference type="SUPFAM" id="SSF54285">
    <property type="entry name" value="MoaD/ThiS"/>
    <property type="match status" value="1"/>
</dbReference>
<dbReference type="EMBL" id="NXLV01000005">
    <property type="protein sequence ID" value="RDU70965.1"/>
    <property type="molecule type" value="Genomic_DNA"/>
</dbReference>
<dbReference type="Gene3D" id="3.10.20.30">
    <property type="match status" value="1"/>
</dbReference>
<dbReference type="InterPro" id="IPR012675">
    <property type="entry name" value="Beta-grasp_dom_sf"/>
</dbReference>
<organism evidence="2 3">
    <name type="scientific">Helicobacter brantae</name>
    <dbReference type="NCBI Taxonomy" id="375927"/>
    <lineage>
        <taxon>Bacteria</taxon>
        <taxon>Pseudomonadati</taxon>
        <taxon>Campylobacterota</taxon>
        <taxon>Epsilonproteobacteria</taxon>
        <taxon>Campylobacterales</taxon>
        <taxon>Helicobacteraceae</taxon>
        <taxon>Helicobacter</taxon>
    </lineage>
</organism>
<feature type="coiled-coil region" evidence="1">
    <location>
        <begin position="14"/>
        <end position="44"/>
    </location>
</feature>
<proteinExistence type="predicted"/>
<dbReference type="Pfam" id="PF02597">
    <property type="entry name" value="ThiS"/>
    <property type="match status" value="1"/>
</dbReference>